<evidence type="ECO:0000313" key="1">
    <source>
        <dbReference type="EMBL" id="MFD1047933.1"/>
    </source>
</evidence>
<sequence length="153" mass="16191">MTETGPTDRRSRAVLFGNNKQEERRLGQSIAAVRALLTNDLRILGDADVRTLPESSPTGVLDEARTATTGTGLLVVYLCGRLFHGPDGVPVLATAGAWDADVLPGVRLDKLLGATASAEQRLIVVDGVTIKPSGDRTQKWLDSLTVDVDGPAC</sequence>
<accession>A0ABW3MBB7</accession>
<protein>
    <submittedName>
        <fullName evidence="1">Uncharacterized protein</fullName>
    </submittedName>
</protein>
<dbReference type="Proteomes" id="UP001597045">
    <property type="component" value="Unassembled WGS sequence"/>
</dbReference>
<evidence type="ECO:0000313" key="2">
    <source>
        <dbReference type="Proteomes" id="UP001597045"/>
    </source>
</evidence>
<proteinExistence type="predicted"/>
<reference evidence="2" key="1">
    <citation type="journal article" date="2019" name="Int. J. Syst. Evol. Microbiol.">
        <title>The Global Catalogue of Microorganisms (GCM) 10K type strain sequencing project: providing services to taxonomists for standard genome sequencing and annotation.</title>
        <authorList>
            <consortium name="The Broad Institute Genomics Platform"/>
            <consortium name="The Broad Institute Genome Sequencing Center for Infectious Disease"/>
            <person name="Wu L."/>
            <person name="Ma J."/>
        </authorList>
    </citation>
    <scope>NUCLEOTIDE SEQUENCE [LARGE SCALE GENOMIC DNA]</scope>
    <source>
        <strain evidence="2">JCM 31486</strain>
    </source>
</reference>
<comment type="caution">
    <text evidence="1">The sequence shown here is derived from an EMBL/GenBank/DDBJ whole genome shotgun (WGS) entry which is preliminary data.</text>
</comment>
<organism evidence="1 2">
    <name type="scientific">Kibdelosporangium lantanae</name>
    <dbReference type="NCBI Taxonomy" id="1497396"/>
    <lineage>
        <taxon>Bacteria</taxon>
        <taxon>Bacillati</taxon>
        <taxon>Actinomycetota</taxon>
        <taxon>Actinomycetes</taxon>
        <taxon>Pseudonocardiales</taxon>
        <taxon>Pseudonocardiaceae</taxon>
        <taxon>Kibdelosporangium</taxon>
    </lineage>
</organism>
<dbReference type="EMBL" id="JBHTIS010001318">
    <property type="protein sequence ID" value="MFD1047933.1"/>
    <property type="molecule type" value="Genomic_DNA"/>
</dbReference>
<keyword evidence="2" id="KW-1185">Reference proteome</keyword>
<gene>
    <name evidence="1" type="ORF">ACFQ1S_21545</name>
</gene>
<name>A0ABW3MBB7_9PSEU</name>